<evidence type="ECO:0000313" key="4">
    <source>
        <dbReference type="Proteomes" id="UP000178577"/>
    </source>
</evidence>
<evidence type="ECO:0008006" key="5">
    <source>
        <dbReference type="Google" id="ProtNLM"/>
    </source>
</evidence>
<comment type="similarity">
    <text evidence="1">Belongs to the HAM1 NTPase family.</text>
</comment>
<protein>
    <recommendedName>
        <fullName evidence="5">Non-canonical purine NTP pyrophosphatase, RdgB/HAM1 family</fullName>
    </recommendedName>
</protein>
<sequence length="184" mass="20172">MSKLKLSDLVVVTSNEGKIGEINEILGTSHKVSSIDVPEIQSLDLDKVITAKAKAAYQKIKKPVLVTDVSLEIQGLGNLPGPFVKFFLKTLGAEKTVQIVKGSRRTKVTDAVAIYDGNFLKIFKGSVWGKVVSKTKGKNGFGFDFVFVPDGYDQTYAQMPSSLKNKISHRAKALCKVKKYFEKG</sequence>
<dbReference type="CDD" id="cd00515">
    <property type="entry name" value="HAM1"/>
    <property type="match status" value="1"/>
</dbReference>
<dbReference type="EMBL" id="MFAY01000017">
    <property type="protein sequence ID" value="OGD89148.1"/>
    <property type="molecule type" value="Genomic_DNA"/>
</dbReference>
<dbReference type="Gene3D" id="3.90.950.10">
    <property type="match status" value="1"/>
</dbReference>
<dbReference type="InterPro" id="IPR029001">
    <property type="entry name" value="ITPase-like_fam"/>
</dbReference>
<accession>A0A1F5GBB2</accession>
<keyword evidence="2" id="KW-0378">Hydrolase</keyword>
<dbReference type="Proteomes" id="UP000178577">
    <property type="component" value="Unassembled WGS sequence"/>
</dbReference>
<dbReference type="SUPFAM" id="SSF52972">
    <property type="entry name" value="ITPase-like"/>
    <property type="match status" value="1"/>
</dbReference>
<reference evidence="3 4" key="1">
    <citation type="journal article" date="2016" name="Nat. Commun.">
        <title>Thousands of microbial genomes shed light on interconnected biogeochemical processes in an aquifer system.</title>
        <authorList>
            <person name="Anantharaman K."/>
            <person name="Brown C.T."/>
            <person name="Hug L.A."/>
            <person name="Sharon I."/>
            <person name="Castelle C.J."/>
            <person name="Probst A.J."/>
            <person name="Thomas B.C."/>
            <person name="Singh A."/>
            <person name="Wilkins M.J."/>
            <person name="Karaoz U."/>
            <person name="Brodie E.L."/>
            <person name="Williams K.H."/>
            <person name="Hubbard S.S."/>
            <person name="Banfield J.F."/>
        </authorList>
    </citation>
    <scope>NUCLEOTIDE SEQUENCE [LARGE SCALE GENOMIC DNA]</scope>
</reference>
<dbReference type="AlphaFoldDB" id="A0A1F5GBB2"/>
<name>A0A1F5GBB2_9BACT</name>
<dbReference type="GO" id="GO:0009143">
    <property type="term" value="P:nucleoside triphosphate catabolic process"/>
    <property type="evidence" value="ECO:0007669"/>
    <property type="project" value="InterPro"/>
</dbReference>
<dbReference type="Pfam" id="PF01725">
    <property type="entry name" value="Ham1p_like"/>
    <property type="match status" value="1"/>
</dbReference>
<dbReference type="PANTHER" id="PTHR11067:SF9">
    <property type="entry name" value="INOSINE TRIPHOSPHATE PYROPHOSPHATASE"/>
    <property type="match status" value="1"/>
</dbReference>
<evidence type="ECO:0000313" key="3">
    <source>
        <dbReference type="EMBL" id="OGD89148.1"/>
    </source>
</evidence>
<comment type="caution">
    <text evidence="3">The sequence shown here is derived from an EMBL/GenBank/DDBJ whole genome shotgun (WGS) entry which is preliminary data.</text>
</comment>
<dbReference type="GO" id="GO:0047429">
    <property type="term" value="F:nucleoside triphosphate diphosphatase activity"/>
    <property type="evidence" value="ECO:0007669"/>
    <property type="project" value="InterPro"/>
</dbReference>
<dbReference type="PANTHER" id="PTHR11067">
    <property type="entry name" value="INOSINE TRIPHOSPHATE PYROPHOSPHATASE/HAM1 PROTEIN"/>
    <property type="match status" value="1"/>
</dbReference>
<evidence type="ECO:0000256" key="1">
    <source>
        <dbReference type="ARBA" id="ARBA00008023"/>
    </source>
</evidence>
<gene>
    <name evidence="3" type="ORF">A2693_02945</name>
</gene>
<proteinExistence type="inferred from homology"/>
<evidence type="ECO:0000256" key="2">
    <source>
        <dbReference type="ARBA" id="ARBA00022801"/>
    </source>
</evidence>
<dbReference type="GO" id="GO:0005737">
    <property type="term" value="C:cytoplasm"/>
    <property type="evidence" value="ECO:0007669"/>
    <property type="project" value="TreeGrafter"/>
</dbReference>
<dbReference type="InterPro" id="IPR002637">
    <property type="entry name" value="RdgB/HAM1"/>
</dbReference>
<organism evidence="3 4">
    <name type="scientific">Candidatus Curtissbacteria bacterium RIFCSPHIGHO2_01_FULL_40_12</name>
    <dbReference type="NCBI Taxonomy" id="1797710"/>
    <lineage>
        <taxon>Bacteria</taxon>
        <taxon>Candidatus Curtissiibacteriota</taxon>
    </lineage>
</organism>